<dbReference type="PANTHER" id="PTHR31339:SF9">
    <property type="entry name" value="PLASMIN AND FIBRONECTIN-BINDING PROTEIN A"/>
    <property type="match status" value="1"/>
</dbReference>
<evidence type="ECO:0000256" key="2">
    <source>
        <dbReference type="ARBA" id="ARBA00022801"/>
    </source>
</evidence>
<feature type="domain" description="Rhamnogalacturonase A/B/Epimerase-like pectate lyase" evidence="5">
    <location>
        <begin position="54"/>
        <end position="107"/>
    </location>
</feature>
<dbReference type="InterPro" id="IPR024535">
    <property type="entry name" value="RHGA/B-epi-like_pectate_lyase"/>
</dbReference>
<sequence>MIYAAGGIALAAATPFATGCSSNQGSSEVKTPWDDLPGVLARIVPPTFPDLHFDIADYGALGDGETDSSAAIAAAIRACGLSGGGYVDVPPGVFITGPVHLESNVNLHVGERATLKFSTDPNRYLPAVFTRWQGIECFNYSPCVYAFQKTNIAVTGKGTLDGQASNDNWWRWKGLEKFGWAPGSPSQDAAAARLNSMGERGIPVAQRVFGEGDMLRPMLIQFYDCANVTVDGLTVRRSPMWAIHPVLCTNVTVRSVTVESRGPNNDGCNPECCTDVLIEGCTFDTGDDCIAIKSGRDNDGRRIGTPTVNVVIKACHMKYGHGAMTIGSEISGGARFVFLDGCTIDTVGWVVRVKSNARRGGTVEHVYVRNVDANTIRESALTADFQYEEGSTGSEVPVLRDVHVSNMRVRESHQVMTLLGIPGATIDDVELEQCTFDKVEESSTVQNAGAIELSEVIVDGAAIRDVAGLIK</sequence>
<evidence type="ECO:0000313" key="7">
    <source>
        <dbReference type="Proteomes" id="UP001141629"/>
    </source>
</evidence>
<keyword evidence="7" id="KW-1185">Reference proteome</keyword>
<dbReference type="GO" id="GO:0005975">
    <property type="term" value="P:carbohydrate metabolic process"/>
    <property type="evidence" value="ECO:0007669"/>
    <property type="project" value="InterPro"/>
</dbReference>
<evidence type="ECO:0000256" key="1">
    <source>
        <dbReference type="ARBA" id="ARBA00008834"/>
    </source>
</evidence>
<evidence type="ECO:0000313" key="6">
    <source>
        <dbReference type="EMBL" id="MCV7421495.1"/>
    </source>
</evidence>
<comment type="similarity">
    <text evidence="1 4">Belongs to the glycosyl hydrolase 28 family.</text>
</comment>
<comment type="caution">
    <text evidence="6">The sequence shown here is derived from an EMBL/GenBank/DDBJ whole genome shotgun (WGS) entry which is preliminary data.</text>
</comment>
<reference evidence="6" key="1">
    <citation type="submission" date="2020-07" db="EMBL/GenBank/DDBJ databases">
        <authorList>
            <person name="Pettersson B.M.F."/>
            <person name="Behra P.R.K."/>
            <person name="Ramesh M."/>
            <person name="Das S."/>
            <person name="Dasgupta S."/>
            <person name="Kirsebom L.A."/>
        </authorList>
    </citation>
    <scope>NUCLEOTIDE SEQUENCE</scope>
    <source>
        <strain evidence="6">DSM 44838</strain>
    </source>
</reference>
<dbReference type="PANTHER" id="PTHR31339">
    <property type="entry name" value="PECTIN LYASE-RELATED"/>
    <property type="match status" value="1"/>
</dbReference>
<accession>A0A9X2YZZ3</accession>
<dbReference type="AlphaFoldDB" id="A0A9X2YZZ3"/>
<dbReference type="InterPro" id="IPR011050">
    <property type="entry name" value="Pectin_lyase_fold/virulence"/>
</dbReference>
<protein>
    <submittedName>
        <fullName evidence="6">Glycoside hydrolase family 28 protein</fullName>
    </submittedName>
</protein>
<dbReference type="GO" id="GO:0004650">
    <property type="term" value="F:polygalacturonase activity"/>
    <property type="evidence" value="ECO:0007669"/>
    <property type="project" value="InterPro"/>
</dbReference>
<evidence type="ECO:0000259" key="5">
    <source>
        <dbReference type="Pfam" id="PF12708"/>
    </source>
</evidence>
<keyword evidence="2 4" id="KW-0378">Hydrolase</keyword>
<name>A0A9X2YZZ3_9MYCO</name>
<reference evidence="6" key="2">
    <citation type="journal article" date="2022" name="BMC Genomics">
        <title>Comparative genome analysis of mycobacteria focusing on tRNA and non-coding RNA.</title>
        <authorList>
            <person name="Behra P.R.K."/>
            <person name="Pettersson B.M.F."/>
            <person name="Ramesh M."/>
            <person name="Das S."/>
            <person name="Dasgupta S."/>
            <person name="Kirsebom L.A."/>
        </authorList>
    </citation>
    <scope>NUCLEOTIDE SEQUENCE</scope>
    <source>
        <strain evidence="6">DSM 44838</strain>
    </source>
</reference>
<proteinExistence type="inferred from homology"/>
<dbReference type="SUPFAM" id="SSF51126">
    <property type="entry name" value="Pectin lyase-like"/>
    <property type="match status" value="1"/>
</dbReference>
<dbReference type="Pfam" id="PF00295">
    <property type="entry name" value="Glyco_hydro_28"/>
    <property type="match status" value="1"/>
</dbReference>
<dbReference type="RefSeq" id="WP_263996263.1">
    <property type="nucleotide sequence ID" value="NZ_JACKVK010000008.1"/>
</dbReference>
<organism evidence="6 7">
    <name type="scientific">Mycobacterium yunnanensis</name>
    <dbReference type="NCBI Taxonomy" id="368477"/>
    <lineage>
        <taxon>Bacteria</taxon>
        <taxon>Bacillati</taxon>
        <taxon>Actinomycetota</taxon>
        <taxon>Actinomycetes</taxon>
        <taxon>Mycobacteriales</taxon>
        <taxon>Mycobacteriaceae</taxon>
        <taxon>Mycobacterium</taxon>
    </lineage>
</organism>
<evidence type="ECO:0000256" key="4">
    <source>
        <dbReference type="RuleBase" id="RU361169"/>
    </source>
</evidence>
<keyword evidence="3 4" id="KW-0326">Glycosidase</keyword>
<dbReference type="Proteomes" id="UP001141629">
    <property type="component" value="Unassembled WGS sequence"/>
</dbReference>
<evidence type="ECO:0000256" key="3">
    <source>
        <dbReference type="ARBA" id="ARBA00023295"/>
    </source>
</evidence>
<gene>
    <name evidence="6" type="ORF">H7K45_13180</name>
</gene>
<dbReference type="InterPro" id="IPR012334">
    <property type="entry name" value="Pectin_lyas_fold"/>
</dbReference>
<dbReference type="InterPro" id="IPR000743">
    <property type="entry name" value="Glyco_hydro_28"/>
</dbReference>
<dbReference type="Gene3D" id="2.160.20.10">
    <property type="entry name" value="Single-stranded right-handed beta-helix, Pectin lyase-like"/>
    <property type="match status" value="1"/>
</dbReference>
<dbReference type="EMBL" id="JACKVK010000008">
    <property type="protein sequence ID" value="MCV7421495.1"/>
    <property type="molecule type" value="Genomic_DNA"/>
</dbReference>
<dbReference type="Pfam" id="PF12708">
    <property type="entry name" value="Pect-lyase_RHGA_epim"/>
    <property type="match status" value="1"/>
</dbReference>
<dbReference type="InterPro" id="IPR051801">
    <property type="entry name" value="GH28_Enzymes"/>
</dbReference>